<dbReference type="OrthoDB" id="1023261at2759"/>
<keyword evidence="2" id="KW-1185">Reference proteome</keyword>
<sequence length="259" mass="30440">MRFKSQIQQIKPIYGLIYKSSKPGIYSYFNIQKRGMEIDFNFKELISSHYRKRNLSSNSMYYKVVITFIKLRKRVFDPVSYKCKVFTSRDKEGGEDCNNYGFWRELDMPATFNLAHCQPCLVNGVLHWMAHRILEDRRTELGGYILLMDLASEEFRVIKRPVPPTSWVFYVLEMKGSLCISCRVSDNQVDLGSFNLDPVIIFLCNFKDELIFYNLDTKVYKVEHKRIGVRNIVIPHVNSISPVNLSNSYSFRIHILFNL</sequence>
<dbReference type="EMBL" id="JAMYWD010000007">
    <property type="protein sequence ID" value="KAJ4965914.1"/>
    <property type="molecule type" value="Genomic_DNA"/>
</dbReference>
<accession>A0A9Q0K8L7</accession>
<evidence type="ECO:0000313" key="1">
    <source>
        <dbReference type="EMBL" id="KAJ4965914.1"/>
    </source>
</evidence>
<name>A0A9Q0K8L7_9MAGN</name>
<protein>
    <submittedName>
        <fullName evidence="1">Uncharacterized protein</fullName>
    </submittedName>
</protein>
<organism evidence="1 2">
    <name type="scientific">Protea cynaroides</name>
    <dbReference type="NCBI Taxonomy" id="273540"/>
    <lineage>
        <taxon>Eukaryota</taxon>
        <taxon>Viridiplantae</taxon>
        <taxon>Streptophyta</taxon>
        <taxon>Embryophyta</taxon>
        <taxon>Tracheophyta</taxon>
        <taxon>Spermatophyta</taxon>
        <taxon>Magnoliopsida</taxon>
        <taxon>Proteales</taxon>
        <taxon>Proteaceae</taxon>
        <taxon>Protea</taxon>
    </lineage>
</organism>
<dbReference type="AlphaFoldDB" id="A0A9Q0K8L7"/>
<proteinExistence type="predicted"/>
<evidence type="ECO:0000313" key="2">
    <source>
        <dbReference type="Proteomes" id="UP001141806"/>
    </source>
</evidence>
<reference evidence="1" key="1">
    <citation type="journal article" date="2023" name="Plant J.">
        <title>The genome of the king protea, Protea cynaroides.</title>
        <authorList>
            <person name="Chang J."/>
            <person name="Duong T.A."/>
            <person name="Schoeman C."/>
            <person name="Ma X."/>
            <person name="Roodt D."/>
            <person name="Barker N."/>
            <person name="Li Z."/>
            <person name="Van de Peer Y."/>
            <person name="Mizrachi E."/>
        </authorList>
    </citation>
    <scope>NUCLEOTIDE SEQUENCE</scope>
    <source>
        <tissue evidence="1">Young leaves</tissue>
    </source>
</reference>
<gene>
    <name evidence="1" type="ORF">NE237_017763</name>
</gene>
<dbReference type="Proteomes" id="UP001141806">
    <property type="component" value="Unassembled WGS sequence"/>
</dbReference>
<comment type="caution">
    <text evidence="1">The sequence shown here is derived from an EMBL/GenBank/DDBJ whole genome shotgun (WGS) entry which is preliminary data.</text>
</comment>